<dbReference type="InterPro" id="IPR001610">
    <property type="entry name" value="PAC"/>
</dbReference>
<dbReference type="GO" id="GO:0004673">
    <property type="term" value="F:protein histidine kinase activity"/>
    <property type="evidence" value="ECO:0007669"/>
    <property type="project" value="UniProtKB-EC"/>
</dbReference>
<evidence type="ECO:0000256" key="4">
    <source>
        <dbReference type="ARBA" id="ARBA00022679"/>
    </source>
</evidence>
<keyword evidence="5" id="KW-0418">Kinase</keyword>
<feature type="region of interest" description="Disordered" evidence="6">
    <location>
        <begin position="125"/>
        <end position="171"/>
    </location>
</feature>
<dbReference type="SMART" id="SM00091">
    <property type="entry name" value="PAS"/>
    <property type="match status" value="4"/>
</dbReference>
<dbReference type="InterPro" id="IPR000014">
    <property type="entry name" value="PAS"/>
</dbReference>
<reference evidence="11" key="1">
    <citation type="submission" date="2017-02" db="EMBL/GenBank/DDBJ databases">
        <title>Natronthermophilus aegyptiacus gen. nov.,sp. nov., an aerobic, extremely halophilic alkalithermophilic archaeon isolated from the athalassohaline Wadi An Natrun, Egypt.</title>
        <authorList>
            <person name="Zhao B."/>
        </authorList>
    </citation>
    <scope>NUCLEOTIDE SEQUENCE [LARGE SCALE GENOMIC DNA]</scope>
    <source>
        <strain evidence="11">JW/NM-HA 15</strain>
    </source>
</reference>
<dbReference type="Gene3D" id="2.10.70.100">
    <property type="match status" value="1"/>
</dbReference>
<dbReference type="SUPFAM" id="SSF55874">
    <property type="entry name" value="ATPase domain of HSP90 chaperone/DNA topoisomerase II/histidine kinase"/>
    <property type="match status" value="1"/>
</dbReference>
<dbReference type="Pfam" id="PF13426">
    <property type="entry name" value="PAS_9"/>
    <property type="match status" value="1"/>
</dbReference>
<dbReference type="InterPro" id="IPR035965">
    <property type="entry name" value="PAS-like_dom_sf"/>
</dbReference>
<feature type="domain" description="Histidine kinase" evidence="7">
    <location>
        <begin position="591"/>
        <end position="795"/>
    </location>
</feature>
<protein>
    <recommendedName>
        <fullName evidence="2">histidine kinase</fullName>
        <ecNumber evidence="2">2.7.13.3</ecNumber>
    </recommendedName>
</protein>
<dbReference type="InterPro" id="IPR003594">
    <property type="entry name" value="HATPase_dom"/>
</dbReference>
<feature type="domain" description="PAS" evidence="8">
    <location>
        <begin position="185"/>
        <end position="260"/>
    </location>
</feature>
<evidence type="ECO:0000256" key="1">
    <source>
        <dbReference type="ARBA" id="ARBA00000085"/>
    </source>
</evidence>
<keyword evidence="4" id="KW-0808">Transferase</keyword>
<keyword evidence="11" id="KW-1185">Reference proteome</keyword>
<organism evidence="10 11">
    <name type="scientific">Natrarchaeobaculum aegyptiacum</name>
    <dbReference type="NCBI Taxonomy" id="745377"/>
    <lineage>
        <taxon>Archaea</taxon>
        <taxon>Methanobacteriati</taxon>
        <taxon>Methanobacteriota</taxon>
        <taxon>Stenosarchaea group</taxon>
        <taxon>Halobacteria</taxon>
        <taxon>Halobacteriales</taxon>
        <taxon>Natrialbaceae</taxon>
        <taxon>Natrarchaeobaculum</taxon>
    </lineage>
</organism>
<dbReference type="Gene3D" id="3.30.565.10">
    <property type="entry name" value="Histidine kinase-like ATPase, C-terminal domain"/>
    <property type="match status" value="1"/>
</dbReference>
<dbReference type="EC" id="2.7.13.3" evidence="2"/>
<feature type="domain" description="PAS" evidence="8">
    <location>
        <begin position="434"/>
        <end position="480"/>
    </location>
</feature>
<dbReference type="GO" id="GO:0006355">
    <property type="term" value="P:regulation of DNA-templated transcription"/>
    <property type="evidence" value="ECO:0007669"/>
    <property type="project" value="InterPro"/>
</dbReference>
<dbReference type="AlphaFoldDB" id="A0A2Z2HWP3"/>
<dbReference type="Pfam" id="PF00989">
    <property type="entry name" value="PAS"/>
    <property type="match status" value="2"/>
</dbReference>
<dbReference type="InterPro" id="IPR005467">
    <property type="entry name" value="His_kinase_dom"/>
</dbReference>
<dbReference type="NCBIfam" id="TIGR00229">
    <property type="entry name" value="sensory_box"/>
    <property type="match status" value="3"/>
</dbReference>
<keyword evidence="3" id="KW-0597">Phosphoprotein</keyword>
<proteinExistence type="predicted"/>
<dbReference type="SMART" id="SM00086">
    <property type="entry name" value="PAC"/>
    <property type="match status" value="3"/>
</dbReference>
<dbReference type="EMBL" id="CP019893">
    <property type="protein sequence ID" value="ARS91283.1"/>
    <property type="molecule type" value="Genomic_DNA"/>
</dbReference>
<dbReference type="Gene3D" id="3.30.450.20">
    <property type="entry name" value="PAS domain"/>
    <property type="match status" value="4"/>
</dbReference>
<evidence type="ECO:0000256" key="5">
    <source>
        <dbReference type="ARBA" id="ARBA00022777"/>
    </source>
</evidence>
<sequence length="798" mass="89023">MGNTQGSDSTAEVLSSLSARSLLEAADRPCLVATMADRRIVWANEAAEALFDRSAPELVDRSLLSVHPPEEREAYRRALACERTVDRLEDGSAIWIECGDDRERVVVRTTTVDHGDGLLVRSFDVRDDGTSRDPGRDGEFEGGDTTRAGGGKTRGATTVDHSSSTGQRVYQPDSTWSHLESVERRAHLFETVQELVDVGVWVYDAGSETLWWSEHVFELFGRSAEEGSVVQPDLEEAIGGFHPEDRSTIRNALEAAIEDGESYDVVVRIVTDDGEVRWVRARAESRSTGDSEPTVYGTIHDVTDRKGRERERERDRERLEVLFDESPDVIIVHDLEGNVLDVNEKHLENLGYDREEVLSMHVTEFERGSPRAELERLWREMDVGSHREVMGVHRRKDGSTFPVEVWLNKIEIDGEERILAVSRDISERKRRERKLEQFRQAIEAAGHAIFLTDPTGTIEYVNPAFEEITGYSAEEAIGETPAILNSGLMDERYYREQWETILAGERWDEQIVNRRKSGETYHAHQTIAPITDDDAESEGESEGGSGGDSDSDRNSDGTETGGPRVSGFVAIQTDITDRIEQEQQLNTLDRVLRHNLRNELNVVNGHAEVIRASGSDVVRSHAGAILESTTELLETATKGRKVTSVLLDPDRKKPVDVASAVERAAAAVDEAEPDATVVVDAPDRADATTTERIGDAVTELVENAIRHTDRARPTVRISIEVDETVRIRVADDGPGIPEMERDILDDIRSEDDLYHGSGLGLWFVYWVVRKSGGRLAFEENDPRGSVVTIELDRARSSE</sequence>
<dbReference type="CDD" id="cd00130">
    <property type="entry name" value="PAS"/>
    <property type="match status" value="4"/>
</dbReference>
<evidence type="ECO:0000313" key="11">
    <source>
        <dbReference type="Proteomes" id="UP000250088"/>
    </source>
</evidence>
<dbReference type="InterPro" id="IPR036890">
    <property type="entry name" value="HATPase_C_sf"/>
</dbReference>
<dbReference type="PANTHER" id="PTHR43304:SF1">
    <property type="entry name" value="PAC DOMAIN-CONTAINING PROTEIN"/>
    <property type="match status" value="1"/>
</dbReference>
<feature type="compositionally biased region" description="Basic and acidic residues" evidence="6">
    <location>
        <begin position="125"/>
        <end position="139"/>
    </location>
</feature>
<feature type="domain" description="PAC" evidence="9">
    <location>
        <begin position="263"/>
        <end position="314"/>
    </location>
</feature>
<dbReference type="InterPro" id="IPR013767">
    <property type="entry name" value="PAS_fold"/>
</dbReference>
<feature type="domain" description="PAS" evidence="8">
    <location>
        <begin position="15"/>
        <end position="79"/>
    </location>
</feature>
<evidence type="ECO:0000259" key="9">
    <source>
        <dbReference type="PROSITE" id="PS50113"/>
    </source>
</evidence>
<evidence type="ECO:0000313" key="10">
    <source>
        <dbReference type="EMBL" id="ARS91283.1"/>
    </source>
</evidence>
<dbReference type="InterPro" id="IPR013655">
    <property type="entry name" value="PAS_fold_3"/>
</dbReference>
<dbReference type="PROSITE" id="PS50113">
    <property type="entry name" value="PAC"/>
    <property type="match status" value="2"/>
</dbReference>
<dbReference type="RefSeq" id="WP_086889652.1">
    <property type="nucleotide sequence ID" value="NZ_CP019893.1"/>
</dbReference>
<dbReference type="PRINTS" id="PR00344">
    <property type="entry name" value="BCTRLSENSOR"/>
</dbReference>
<feature type="domain" description="PAC" evidence="9">
    <location>
        <begin position="385"/>
        <end position="437"/>
    </location>
</feature>
<evidence type="ECO:0000256" key="2">
    <source>
        <dbReference type="ARBA" id="ARBA00012438"/>
    </source>
</evidence>
<dbReference type="SUPFAM" id="SSF55785">
    <property type="entry name" value="PYP-like sensor domain (PAS domain)"/>
    <property type="match status" value="4"/>
</dbReference>
<dbReference type="InterPro" id="IPR052162">
    <property type="entry name" value="Sensor_kinase/Photoreceptor"/>
</dbReference>
<dbReference type="CDD" id="cd00075">
    <property type="entry name" value="HATPase"/>
    <property type="match status" value="1"/>
</dbReference>
<feature type="domain" description="PAS" evidence="8">
    <location>
        <begin position="315"/>
        <end position="359"/>
    </location>
</feature>
<name>A0A2Z2HWP3_9EURY</name>
<dbReference type="OrthoDB" id="230688at2157"/>
<comment type="catalytic activity">
    <reaction evidence="1">
        <text>ATP + protein L-histidine = ADP + protein N-phospho-L-histidine.</text>
        <dbReference type="EC" id="2.7.13.3"/>
    </reaction>
</comment>
<feature type="compositionally biased region" description="Polar residues" evidence="6">
    <location>
        <begin position="159"/>
        <end position="171"/>
    </location>
</feature>
<dbReference type="Pfam" id="PF08447">
    <property type="entry name" value="PAS_3"/>
    <property type="match status" value="1"/>
</dbReference>
<dbReference type="Proteomes" id="UP000250088">
    <property type="component" value="Chromosome"/>
</dbReference>
<evidence type="ECO:0000256" key="3">
    <source>
        <dbReference type="ARBA" id="ARBA00022553"/>
    </source>
</evidence>
<dbReference type="InterPro" id="IPR004358">
    <property type="entry name" value="Sig_transdc_His_kin-like_C"/>
</dbReference>
<dbReference type="PROSITE" id="PS50109">
    <property type="entry name" value="HIS_KIN"/>
    <property type="match status" value="1"/>
</dbReference>
<dbReference type="InterPro" id="IPR000700">
    <property type="entry name" value="PAS-assoc_C"/>
</dbReference>
<dbReference type="Pfam" id="PF02518">
    <property type="entry name" value="HATPase_c"/>
    <property type="match status" value="1"/>
</dbReference>
<feature type="region of interest" description="Disordered" evidence="6">
    <location>
        <begin position="517"/>
        <end position="569"/>
    </location>
</feature>
<dbReference type="SMART" id="SM00387">
    <property type="entry name" value="HATPase_c"/>
    <property type="match status" value="1"/>
</dbReference>
<feature type="compositionally biased region" description="Acidic residues" evidence="6">
    <location>
        <begin position="531"/>
        <end position="541"/>
    </location>
</feature>
<gene>
    <name evidence="10" type="ORF">B1756_17185</name>
</gene>
<dbReference type="PANTHER" id="PTHR43304">
    <property type="entry name" value="PHYTOCHROME-LIKE PROTEIN CPH1"/>
    <property type="match status" value="1"/>
</dbReference>
<dbReference type="PROSITE" id="PS50112">
    <property type="entry name" value="PAS"/>
    <property type="match status" value="4"/>
</dbReference>
<evidence type="ECO:0000259" key="7">
    <source>
        <dbReference type="PROSITE" id="PS50109"/>
    </source>
</evidence>
<evidence type="ECO:0000256" key="6">
    <source>
        <dbReference type="SAM" id="MobiDB-lite"/>
    </source>
</evidence>
<evidence type="ECO:0000259" key="8">
    <source>
        <dbReference type="PROSITE" id="PS50112"/>
    </source>
</evidence>
<dbReference type="GeneID" id="32895845"/>
<dbReference type="KEGG" id="naj:B1756_17185"/>
<accession>A0A2Z2HWP3</accession>